<organism evidence="3 4">
    <name type="scientific">Fistulifera solaris</name>
    <name type="common">Oleaginous diatom</name>
    <dbReference type="NCBI Taxonomy" id="1519565"/>
    <lineage>
        <taxon>Eukaryota</taxon>
        <taxon>Sar</taxon>
        <taxon>Stramenopiles</taxon>
        <taxon>Ochrophyta</taxon>
        <taxon>Bacillariophyta</taxon>
        <taxon>Bacillariophyceae</taxon>
        <taxon>Bacillariophycidae</taxon>
        <taxon>Naviculales</taxon>
        <taxon>Naviculaceae</taxon>
        <taxon>Fistulifera</taxon>
    </lineage>
</organism>
<dbReference type="Proteomes" id="UP000198406">
    <property type="component" value="Unassembled WGS sequence"/>
</dbReference>
<sequence>MIRNKKYNVVFSLFTAWAGVCRGAEGFSFDETKEEASLVRGVTGNTQRTLGMNIARRNQSKSSLYLYGDRYPDNTRKHPSPDKDYLAPIKEPLPTLRPTEEGDLNIRFNKITYPDGIPESLQLPLTMEDYPITGEMAAILRTQSLADAVVLEDDFDMRGKDPSKYVIALGGPPSFPNKDPKNPFWAQLEAVVDAHILRRWGGEPDFTLPMLWANKTINDVALAVYHEYPGKHQADMLKKFFKEGLEVDYSVMPFRSKRDIVSLQFRFAYLNTWAIECVGAVNFCIKWAYGLPRPEEVAYLIATGEISEGVPVELKSKIDSMNLENATSFTAYPEGSPSHPAWPAMHSAASAASFWLSVVTNLTPEQYCEALRVDYGVAFARTVAGVHYPGDNIMGLNLGQAILADRMPEHFAENFGADPDAVRQKIAQMRFDWNDFNVDECSIAHFPIV</sequence>
<dbReference type="SUPFAM" id="SSF48317">
    <property type="entry name" value="Acid phosphatase/Vanadium-dependent haloperoxidase"/>
    <property type="match status" value="1"/>
</dbReference>
<name>A0A1Z5K0G0_FISSO</name>
<keyword evidence="4" id="KW-1185">Reference proteome</keyword>
<dbReference type="EMBL" id="BDSP01000140">
    <property type="protein sequence ID" value="GAX19784.1"/>
    <property type="molecule type" value="Genomic_DNA"/>
</dbReference>
<proteinExistence type="predicted"/>
<reference evidence="3 4" key="1">
    <citation type="journal article" date="2015" name="Plant Cell">
        <title>Oil accumulation by the oleaginous diatom Fistulifera solaris as revealed by the genome and transcriptome.</title>
        <authorList>
            <person name="Tanaka T."/>
            <person name="Maeda Y."/>
            <person name="Veluchamy A."/>
            <person name="Tanaka M."/>
            <person name="Abida H."/>
            <person name="Marechal E."/>
            <person name="Bowler C."/>
            <person name="Muto M."/>
            <person name="Sunaga Y."/>
            <person name="Tanaka M."/>
            <person name="Yoshino T."/>
            <person name="Taniguchi T."/>
            <person name="Fukuda Y."/>
            <person name="Nemoto M."/>
            <person name="Matsumoto M."/>
            <person name="Wong P.S."/>
            <person name="Aburatani S."/>
            <person name="Fujibuchi W."/>
        </authorList>
    </citation>
    <scope>NUCLEOTIDE SEQUENCE [LARGE SCALE GENOMIC DNA]</scope>
    <source>
        <strain evidence="3 4">JPCC DA0580</strain>
    </source>
</reference>
<dbReference type="Gene3D" id="1.10.606.10">
    <property type="entry name" value="Vanadium-containing Chloroperoxidase, domain 2"/>
    <property type="match status" value="1"/>
</dbReference>
<dbReference type="Pfam" id="PF01569">
    <property type="entry name" value="PAP2"/>
    <property type="match status" value="1"/>
</dbReference>
<dbReference type="InterPro" id="IPR036938">
    <property type="entry name" value="PAP2/HPO_sf"/>
</dbReference>
<keyword evidence="1" id="KW-0732">Signal</keyword>
<dbReference type="OrthoDB" id="40260at2759"/>
<protein>
    <recommendedName>
        <fullName evidence="2">Phosphatidic acid phosphatase type 2/haloperoxidase domain-containing protein</fullName>
    </recommendedName>
</protein>
<feature type="chain" id="PRO_5012464608" description="Phosphatidic acid phosphatase type 2/haloperoxidase domain-containing protein" evidence="1">
    <location>
        <begin position="27"/>
        <end position="449"/>
    </location>
</feature>
<dbReference type="GO" id="GO:0004601">
    <property type="term" value="F:peroxidase activity"/>
    <property type="evidence" value="ECO:0007669"/>
    <property type="project" value="InterPro"/>
</dbReference>
<dbReference type="InterPro" id="IPR000326">
    <property type="entry name" value="PAP2/HPO"/>
</dbReference>
<dbReference type="AlphaFoldDB" id="A0A1Z5K0G0"/>
<evidence type="ECO:0000313" key="4">
    <source>
        <dbReference type="Proteomes" id="UP000198406"/>
    </source>
</evidence>
<gene>
    <name evidence="3" type="ORF">FisN_11Lu360</name>
</gene>
<dbReference type="InParanoid" id="A0A1Z5K0G0"/>
<feature type="signal peptide" evidence="1">
    <location>
        <begin position="1"/>
        <end position="26"/>
    </location>
</feature>
<comment type="caution">
    <text evidence="3">The sequence shown here is derived from an EMBL/GenBank/DDBJ whole genome shotgun (WGS) entry which is preliminary data.</text>
</comment>
<evidence type="ECO:0000256" key="1">
    <source>
        <dbReference type="SAM" id="SignalP"/>
    </source>
</evidence>
<evidence type="ECO:0000313" key="3">
    <source>
        <dbReference type="EMBL" id="GAX19784.1"/>
    </source>
</evidence>
<feature type="domain" description="Phosphatidic acid phosphatase type 2/haloperoxidase" evidence="2">
    <location>
        <begin position="278"/>
        <end position="403"/>
    </location>
</feature>
<evidence type="ECO:0000259" key="2">
    <source>
        <dbReference type="Pfam" id="PF01569"/>
    </source>
</evidence>
<dbReference type="InterPro" id="IPR016119">
    <property type="entry name" value="Br/Cl_peroxidase_C"/>
</dbReference>
<accession>A0A1Z5K0G0</accession>